<dbReference type="EMBL" id="ML119054">
    <property type="protein sequence ID" value="ROT39153.1"/>
    <property type="molecule type" value="Genomic_DNA"/>
</dbReference>
<evidence type="ECO:0000259" key="4">
    <source>
        <dbReference type="SMART" id="SM00474"/>
    </source>
</evidence>
<name>A0A3N2PX91_SODAK</name>
<dbReference type="GO" id="GO:0006139">
    <property type="term" value="P:nucleobase-containing compound metabolic process"/>
    <property type="evidence" value="ECO:0007669"/>
    <property type="project" value="InterPro"/>
</dbReference>
<dbReference type="RefSeq" id="XP_028466959.1">
    <property type="nucleotide sequence ID" value="XM_028608015.1"/>
</dbReference>
<keyword evidence="6" id="KW-1185">Reference proteome</keyword>
<keyword evidence="2" id="KW-0378">Hydrolase</keyword>
<sequence length="567" mass="63353">MDTYPFNQLWHRSRGIVFGQRREQQVAVNPSPDGSDLPPSSTIRNPASEEELWNGRQTEGDDSDSETASFTTAHEHNDKSVPSTGQPQVDESVETAPDGSAPTDEPKDKNIFDRPPVTSLVFNIPEEVFVEAENAPEGSMESFWSYTLYRASQPKGEERRVKVHYCKSRHTMERVCKYFVDEKVIGFDLEWQPEANRFSGPRQNVSLIQMASPSRIALFHVALFPKSDMNLVSTTFRQIMEDPDVSKVGVAIKGDGTRLRTHLGVAVRGLFELSHLYKLVKYSASGDVHLINKKGVSLARQVEDCLGLPMFKGQDVRASNWSQPLNMAQIVYSACDAYAGLQLYHVLDEKRQALDPMPPLPYHAELGQPIRLAEGTTVSTTVNTVEVLDAEDTTATVETTTTTTTTHITTPTTTLDFSSAQQTVQVEVEGDNEEVTPPGPRKRPLSTPSSSITRRPKDDRVLAAEAQVASYRASHATICASNPQLRSYYIWHDNEGLDPKEIARILRQTPLQTNTVVGYILEAIRLEGLPFDGRRLQEEVLNLVSKESRERRYAKLVKQADKADRVL</sequence>
<dbReference type="FunFam" id="3.30.420.10:FF:000100">
    <property type="entry name" value="3'-5' exonuclease/helicase (Wrn), putative"/>
    <property type="match status" value="1"/>
</dbReference>
<dbReference type="SUPFAM" id="SSF53098">
    <property type="entry name" value="Ribonuclease H-like"/>
    <property type="match status" value="1"/>
</dbReference>
<dbReference type="CDD" id="cd06141">
    <property type="entry name" value="WRN_exo"/>
    <property type="match status" value="1"/>
</dbReference>
<organism evidence="5 6">
    <name type="scientific">Sodiomyces alkalinus (strain CBS 110278 / VKM F-3762 / F11)</name>
    <name type="common">Alkaliphilic filamentous fungus</name>
    <dbReference type="NCBI Taxonomy" id="1314773"/>
    <lineage>
        <taxon>Eukaryota</taxon>
        <taxon>Fungi</taxon>
        <taxon>Dikarya</taxon>
        <taxon>Ascomycota</taxon>
        <taxon>Pezizomycotina</taxon>
        <taxon>Sordariomycetes</taxon>
        <taxon>Hypocreomycetidae</taxon>
        <taxon>Glomerellales</taxon>
        <taxon>Plectosphaerellaceae</taxon>
        <taxon>Sodiomyces</taxon>
    </lineage>
</organism>
<feature type="compositionally biased region" description="Polar residues" evidence="3">
    <location>
        <begin position="80"/>
        <end position="89"/>
    </location>
</feature>
<evidence type="ECO:0000256" key="1">
    <source>
        <dbReference type="ARBA" id="ARBA00022722"/>
    </source>
</evidence>
<dbReference type="GO" id="GO:0008408">
    <property type="term" value="F:3'-5' exonuclease activity"/>
    <property type="evidence" value="ECO:0007669"/>
    <property type="project" value="InterPro"/>
</dbReference>
<evidence type="ECO:0000256" key="3">
    <source>
        <dbReference type="SAM" id="MobiDB-lite"/>
    </source>
</evidence>
<dbReference type="InterPro" id="IPR012337">
    <property type="entry name" value="RNaseH-like_sf"/>
</dbReference>
<dbReference type="InterPro" id="IPR002562">
    <property type="entry name" value="3'-5'_exonuclease_dom"/>
</dbReference>
<accession>A0A3N2PX91</accession>
<keyword evidence="1" id="KW-0540">Nuclease</keyword>
<feature type="region of interest" description="Disordered" evidence="3">
    <location>
        <begin position="398"/>
        <end position="458"/>
    </location>
</feature>
<dbReference type="Gene3D" id="3.30.420.10">
    <property type="entry name" value="Ribonuclease H-like superfamily/Ribonuclease H"/>
    <property type="match status" value="1"/>
</dbReference>
<evidence type="ECO:0000313" key="6">
    <source>
        <dbReference type="Proteomes" id="UP000272025"/>
    </source>
</evidence>
<gene>
    <name evidence="5" type="ORF">SODALDRAFT_276396</name>
</gene>
<dbReference type="STRING" id="1314773.A0A3N2PX91"/>
<dbReference type="Pfam" id="PF01612">
    <property type="entry name" value="DNA_pol_A_exo1"/>
    <property type="match status" value="1"/>
</dbReference>
<proteinExistence type="predicted"/>
<feature type="region of interest" description="Disordered" evidence="3">
    <location>
        <begin position="18"/>
        <end position="114"/>
    </location>
</feature>
<dbReference type="OrthoDB" id="1920326at2759"/>
<dbReference type="GO" id="GO:0003676">
    <property type="term" value="F:nucleic acid binding"/>
    <property type="evidence" value="ECO:0007669"/>
    <property type="project" value="InterPro"/>
</dbReference>
<dbReference type="AlphaFoldDB" id="A0A3N2PX91"/>
<dbReference type="Proteomes" id="UP000272025">
    <property type="component" value="Unassembled WGS sequence"/>
</dbReference>
<evidence type="ECO:0000313" key="5">
    <source>
        <dbReference type="EMBL" id="ROT39153.1"/>
    </source>
</evidence>
<evidence type="ECO:0000256" key="2">
    <source>
        <dbReference type="ARBA" id="ARBA00022801"/>
    </source>
</evidence>
<reference evidence="5 6" key="1">
    <citation type="journal article" date="2018" name="Mol. Ecol.">
        <title>The obligate alkalophilic soda-lake fungus Sodiomyces alkalinus has shifted to a protein diet.</title>
        <authorList>
            <person name="Grum-Grzhimaylo A.A."/>
            <person name="Falkoski D.L."/>
            <person name="van den Heuvel J."/>
            <person name="Valero-Jimenez C.A."/>
            <person name="Min B."/>
            <person name="Choi I.G."/>
            <person name="Lipzen A."/>
            <person name="Daum C.G."/>
            <person name="Aanen D.K."/>
            <person name="Tsang A."/>
            <person name="Henrissat B."/>
            <person name="Bilanenko E.N."/>
            <person name="de Vries R.P."/>
            <person name="van Kan J.A.L."/>
            <person name="Grigoriev I.V."/>
            <person name="Debets A.J.M."/>
        </authorList>
    </citation>
    <scope>NUCLEOTIDE SEQUENCE [LARGE SCALE GENOMIC DNA]</scope>
    <source>
        <strain evidence="5 6">F11</strain>
    </source>
</reference>
<dbReference type="PANTHER" id="PTHR13620:SF104">
    <property type="entry name" value="EXONUCLEASE 3'-5' DOMAIN-CONTAINING PROTEIN 2"/>
    <property type="match status" value="1"/>
</dbReference>
<protein>
    <submittedName>
        <fullName evidence="5">Ribonuclease H-like protein</fullName>
    </submittedName>
</protein>
<dbReference type="InterPro" id="IPR051132">
    <property type="entry name" value="3-5_Exonuclease_domain"/>
</dbReference>
<dbReference type="GeneID" id="39576493"/>
<feature type="domain" description="3'-5' exonuclease" evidence="4">
    <location>
        <begin position="163"/>
        <end position="352"/>
    </location>
</feature>
<feature type="compositionally biased region" description="Polar residues" evidence="3">
    <location>
        <begin position="415"/>
        <end position="425"/>
    </location>
</feature>
<feature type="compositionally biased region" description="Low complexity" evidence="3">
    <location>
        <begin position="30"/>
        <end position="41"/>
    </location>
</feature>
<dbReference type="PANTHER" id="PTHR13620">
    <property type="entry name" value="3-5 EXONUCLEASE"/>
    <property type="match status" value="1"/>
</dbReference>
<dbReference type="InterPro" id="IPR036397">
    <property type="entry name" value="RNaseH_sf"/>
</dbReference>
<feature type="compositionally biased region" description="Low complexity" evidence="3">
    <location>
        <begin position="398"/>
        <end position="414"/>
    </location>
</feature>
<dbReference type="GO" id="GO:0005634">
    <property type="term" value="C:nucleus"/>
    <property type="evidence" value="ECO:0007669"/>
    <property type="project" value="TreeGrafter"/>
</dbReference>
<dbReference type="SMART" id="SM00474">
    <property type="entry name" value="35EXOc"/>
    <property type="match status" value="1"/>
</dbReference>
<dbReference type="GO" id="GO:0005737">
    <property type="term" value="C:cytoplasm"/>
    <property type="evidence" value="ECO:0007669"/>
    <property type="project" value="TreeGrafter"/>
</dbReference>